<reference evidence="1 2" key="1">
    <citation type="submission" date="2021-12" db="EMBL/GenBank/DDBJ databases">
        <title>Genome sequence of Kibdelosporangium philippinense ATCC 49844.</title>
        <authorList>
            <person name="Fedorov E.A."/>
            <person name="Omeragic M."/>
            <person name="Shalygina K.F."/>
            <person name="Maclea K.S."/>
        </authorList>
    </citation>
    <scope>NUCLEOTIDE SEQUENCE [LARGE SCALE GENOMIC DNA]</scope>
    <source>
        <strain evidence="1 2">ATCC 49844</strain>
    </source>
</reference>
<protein>
    <submittedName>
        <fullName evidence="1">Uncharacterized protein</fullName>
    </submittedName>
</protein>
<organism evidence="1 2">
    <name type="scientific">Kibdelosporangium philippinense</name>
    <dbReference type="NCBI Taxonomy" id="211113"/>
    <lineage>
        <taxon>Bacteria</taxon>
        <taxon>Bacillati</taxon>
        <taxon>Actinomycetota</taxon>
        <taxon>Actinomycetes</taxon>
        <taxon>Pseudonocardiales</taxon>
        <taxon>Pseudonocardiaceae</taxon>
        <taxon>Kibdelosporangium</taxon>
    </lineage>
</organism>
<accession>A0ABS8ZKY7</accession>
<evidence type="ECO:0000313" key="2">
    <source>
        <dbReference type="Proteomes" id="UP001521150"/>
    </source>
</evidence>
<comment type="caution">
    <text evidence="1">The sequence shown here is derived from an EMBL/GenBank/DDBJ whole genome shotgun (WGS) entry which is preliminary data.</text>
</comment>
<keyword evidence="2" id="KW-1185">Reference proteome</keyword>
<dbReference type="EMBL" id="JAJVCN010000003">
    <property type="protein sequence ID" value="MCE7008444.1"/>
    <property type="molecule type" value="Genomic_DNA"/>
</dbReference>
<name>A0ABS8ZKY7_9PSEU</name>
<gene>
    <name evidence="1" type="ORF">LWC34_37365</name>
</gene>
<dbReference type="RefSeq" id="WP_233729945.1">
    <property type="nucleotide sequence ID" value="NZ_JAJVCN010000003.1"/>
</dbReference>
<proteinExistence type="predicted"/>
<dbReference type="Proteomes" id="UP001521150">
    <property type="component" value="Unassembled WGS sequence"/>
</dbReference>
<evidence type="ECO:0000313" key="1">
    <source>
        <dbReference type="EMBL" id="MCE7008444.1"/>
    </source>
</evidence>
<sequence>MDMGRPQDPMQMPVQDDWCVLIEENTAAGEYSVWALTHVRVFRSRADAVLDASIMARQYQPRILGKIVGRWIFRTGEDIWTVQVRGKAAFLTRDVHFRISVAKPEPV</sequence>